<dbReference type="NCBIfam" id="NF047509">
    <property type="entry name" value="Rv3131_FMN_oxido"/>
    <property type="match status" value="1"/>
</dbReference>
<reference evidence="2" key="1">
    <citation type="submission" date="2017-05" db="EMBL/GenBank/DDBJ databases">
        <authorList>
            <person name="Rodrigo-Torres L."/>
            <person name="Arahal R. D."/>
            <person name="Lucena T."/>
        </authorList>
    </citation>
    <scope>NUCLEOTIDE SEQUENCE [LARGE SCALE GENOMIC DNA]</scope>
    <source>
        <strain evidence="2">CECT 8621</strain>
    </source>
</reference>
<accession>A0A238KU88</accession>
<dbReference type="InterPro" id="IPR000415">
    <property type="entry name" value="Nitroreductase-like"/>
</dbReference>
<gene>
    <name evidence="1" type="ORF">COL8621_03074</name>
</gene>
<dbReference type="EMBL" id="FXYE01000002">
    <property type="protein sequence ID" value="SMX46355.1"/>
    <property type="molecule type" value="Genomic_DNA"/>
</dbReference>
<name>A0A238KU88_9RHOB</name>
<proteinExistence type="predicted"/>
<sequence length="359" mass="38024">MKRQLTRRMILGGAVLGAGGVGAAVLNARRTAGYDAALARMHQPLGADHAALVRYATLAANGHNTQPWRFVSQDGAIDVLPDFTRSTPVVDPDDHHLFASLGCAVENLVIAARAQGMAGDVAFDGGRMVVDLTPGTVERQRLIAAIPERQSTRGMYDGTALTTQEAARLIIAAQQHETQAIFISEPGPVAKLTDLVVAGNSDQIADPAFVRELRDWLRFNPVEAADKGDGLFSGSTGNPSLPSWAGRAAFPFVFTAKAENQKIVEQVASSAGFIILVGPSDNPAGWVAAGRACQRVMLQATIDGLKCAFLNQPVEVPSLREQVQAEFGLGAARPDLILRVGRGPATPRSLRRPVSAVLT</sequence>
<evidence type="ECO:0000313" key="1">
    <source>
        <dbReference type="EMBL" id="SMX46355.1"/>
    </source>
</evidence>
<dbReference type="PROSITE" id="PS51318">
    <property type="entry name" value="TAT"/>
    <property type="match status" value="1"/>
</dbReference>
<dbReference type="GO" id="GO:0016491">
    <property type="term" value="F:oxidoreductase activity"/>
    <property type="evidence" value="ECO:0007669"/>
    <property type="project" value="InterPro"/>
</dbReference>
<dbReference type="InterPro" id="IPR006311">
    <property type="entry name" value="TAT_signal"/>
</dbReference>
<evidence type="ECO:0000313" key="2">
    <source>
        <dbReference type="Proteomes" id="UP000202922"/>
    </source>
</evidence>
<protein>
    <submittedName>
        <fullName evidence="1">Putative NAD(P)H nitroreductase/MT3217</fullName>
    </submittedName>
</protein>
<dbReference type="Proteomes" id="UP000202922">
    <property type="component" value="Unassembled WGS sequence"/>
</dbReference>
<dbReference type="RefSeq" id="WP_207652089.1">
    <property type="nucleotide sequence ID" value="NZ_FXYE01000002.1"/>
</dbReference>
<dbReference type="AlphaFoldDB" id="A0A238KU88"/>
<keyword evidence="2" id="KW-1185">Reference proteome</keyword>
<organism evidence="1 2">
    <name type="scientific">Actibacterium lipolyticum</name>
    <dbReference type="NCBI Taxonomy" id="1524263"/>
    <lineage>
        <taxon>Bacteria</taxon>
        <taxon>Pseudomonadati</taxon>
        <taxon>Pseudomonadota</taxon>
        <taxon>Alphaproteobacteria</taxon>
        <taxon>Rhodobacterales</taxon>
        <taxon>Roseobacteraceae</taxon>
        <taxon>Actibacterium</taxon>
    </lineage>
</organism>
<dbReference type="Gene3D" id="3.40.109.10">
    <property type="entry name" value="NADH Oxidase"/>
    <property type="match status" value="1"/>
</dbReference>
<dbReference type="SUPFAM" id="SSF55469">
    <property type="entry name" value="FMN-dependent nitroreductase-like"/>
    <property type="match status" value="2"/>
</dbReference>